<proteinExistence type="predicted"/>
<dbReference type="Proteomes" id="UP000290289">
    <property type="component" value="Chromosome 2"/>
</dbReference>
<keyword evidence="1" id="KW-0472">Membrane</keyword>
<evidence type="ECO:0000256" key="1">
    <source>
        <dbReference type="SAM" id="Phobius"/>
    </source>
</evidence>
<name>A0A498KHT2_MALDO</name>
<dbReference type="AlphaFoldDB" id="A0A498KHT2"/>
<sequence>MSKHLLHFPFKSNNACDVCSLAKQSQVQISGLRVLYQEDLQGFVQAFIRCILRSSTNVLFDHYSEMMVKQWIDFIKQQSHNKAQHSEGRTSPRIRSHSTMSPAWARKTGLRLSSHAASLELKFPNGLDSYIEADLMREFNCLRICTMIATGWELLYVFISLSTNIVLLMKQRPTQKRLVLRKLIQPLFVNCSPMLLPREFLAPSLQTKPCGWMPAVSLGSYIRRVLFSRSLNQCDRICAILTSRNPDIWQHACARRLVYKQDVDDLVQILTLRTLKAGSSPFSSSLVFSNNQEEVIQENPQPSENVSFARPKPPSILEISICKIPLPLDNIQLKLNTMRSCLFSHTRIGFIALIVLFGEVTVCY</sequence>
<reference evidence="2 3" key="1">
    <citation type="submission" date="2018-10" db="EMBL/GenBank/DDBJ databases">
        <title>A high-quality apple genome assembly.</title>
        <authorList>
            <person name="Hu J."/>
        </authorList>
    </citation>
    <scope>NUCLEOTIDE SEQUENCE [LARGE SCALE GENOMIC DNA]</scope>
    <source>
        <strain evidence="3">cv. HFTH1</strain>
        <tissue evidence="2">Young leaf</tissue>
    </source>
</reference>
<dbReference type="EMBL" id="RDQH01000328">
    <property type="protein sequence ID" value="RXI06956.1"/>
    <property type="molecule type" value="Genomic_DNA"/>
</dbReference>
<evidence type="ECO:0000313" key="2">
    <source>
        <dbReference type="EMBL" id="RXI06956.1"/>
    </source>
</evidence>
<feature type="transmembrane region" description="Helical" evidence="1">
    <location>
        <begin position="147"/>
        <end position="168"/>
    </location>
</feature>
<keyword evidence="1" id="KW-0812">Transmembrane</keyword>
<comment type="caution">
    <text evidence="2">The sequence shown here is derived from an EMBL/GenBank/DDBJ whole genome shotgun (WGS) entry which is preliminary data.</text>
</comment>
<accession>A0A498KHT2</accession>
<protein>
    <submittedName>
        <fullName evidence="2">Uncharacterized protein</fullName>
    </submittedName>
</protein>
<organism evidence="2 3">
    <name type="scientific">Malus domestica</name>
    <name type="common">Apple</name>
    <name type="synonym">Pyrus malus</name>
    <dbReference type="NCBI Taxonomy" id="3750"/>
    <lineage>
        <taxon>Eukaryota</taxon>
        <taxon>Viridiplantae</taxon>
        <taxon>Streptophyta</taxon>
        <taxon>Embryophyta</taxon>
        <taxon>Tracheophyta</taxon>
        <taxon>Spermatophyta</taxon>
        <taxon>Magnoliopsida</taxon>
        <taxon>eudicotyledons</taxon>
        <taxon>Gunneridae</taxon>
        <taxon>Pentapetalae</taxon>
        <taxon>rosids</taxon>
        <taxon>fabids</taxon>
        <taxon>Rosales</taxon>
        <taxon>Rosaceae</taxon>
        <taxon>Amygdaloideae</taxon>
        <taxon>Maleae</taxon>
        <taxon>Malus</taxon>
    </lineage>
</organism>
<keyword evidence="1" id="KW-1133">Transmembrane helix</keyword>
<evidence type="ECO:0000313" key="3">
    <source>
        <dbReference type="Proteomes" id="UP000290289"/>
    </source>
</evidence>
<keyword evidence="3" id="KW-1185">Reference proteome</keyword>
<gene>
    <name evidence="2" type="ORF">DVH24_026092</name>
</gene>